<keyword evidence="2" id="KW-0732">Signal</keyword>
<reference evidence="3 4" key="1">
    <citation type="journal article" date="2018" name="Front. Microbiol.">
        <title>Genome-Wide Analysis of Corynespora cassiicola Leaf Fall Disease Putative Effectors.</title>
        <authorList>
            <person name="Lopez D."/>
            <person name="Ribeiro S."/>
            <person name="Label P."/>
            <person name="Fumanal B."/>
            <person name="Venisse J.S."/>
            <person name="Kohler A."/>
            <person name="de Oliveira R.R."/>
            <person name="Labutti K."/>
            <person name="Lipzen A."/>
            <person name="Lail K."/>
            <person name="Bauer D."/>
            <person name="Ohm R.A."/>
            <person name="Barry K.W."/>
            <person name="Spatafora J."/>
            <person name="Grigoriev I.V."/>
            <person name="Martin F.M."/>
            <person name="Pujade-Renaud V."/>
        </authorList>
    </citation>
    <scope>NUCLEOTIDE SEQUENCE [LARGE SCALE GENOMIC DNA]</scope>
    <source>
        <strain evidence="3 4">Philippines</strain>
    </source>
</reference>
<evidence type="ECO:0000313" key="3">
    <source>
        <dbReference type="EMBL" id="PSN59620.1"/>
    </source>
</evidence>
<feature type="signal peptide" evidence="2">
    <location>
        <begin position="1"/>
        <end position="19"/>
    </location>
</feature>
<evidence type="ECO:0000256" key="1">
    <source>
        <dbReference type="SAM" id="MobiDB-lite"/>
    </source>
</evidence>
<dbReference type="EMBL" id="KZ678154">
    <property type="protein sequence ID" value="PSN59620.1"/>
    <property type="molecule type" value="Genomic_DNA"/>
</dbReference>
<keyword evidence="4" id="KW-1185">Reference proteome</keyword>
<dbReference type="Proteomes" id="UP000240883">
    <property type="component" value="Unassembled WGS sequence"/>
</dbReference>
<sequence>MELINSILVAIFLISHSTAKDTATYPDPSPSASEPTPTTFFTATILPTTLLSSDPSISDLSTSDLPTSDLPTSDLPISDLPTSDLPTSTLSAPTLPPSNPVPDPTTPCNPSCHCAKGNATLPPTPRLLCGWCGPVSGLNGSAINPEDVILCSGSESDSGGGSGCCNYGVLDMRCGIALETIPPDWGFWCDWPVLGLDPEESTTAGMSWGVGSSRTEGVVVTEVPGGTTTTMTTTTGWEEGTSGWETVTTEAAPIQSRMNVPEGMVHVELKIKYTHGPQSMEARGG</sequence>
<protein>
    <recommendedName>
        <fullName evidence="5">CBM1 domain-containing protein</fullName>
    </recommendedName>
</protein>
<feature type="compositionally biased region" description="Low complexity" evidence="1">
    <location>
        <begin position="55"/>
        <end position="93"/>
    </location>
</feature>
<proteinExistence type="predicted"/>
<organism evidence="3 4">
    <name type="scientific">Corynespora cassiicola Philippines</name>
    <dbReference type="NCBI Taxonomy" id="1448308"/>
    <lineage>
        <taxon>Eukaryota</taxon>
        <taxon>Fungi</taxon>
        <taxon>Dikarya</taxon>
        <taxon>Ascomycota</taxon>
        <taxon>Pezizomycotina</taxon>
        <taxon>Dothideomycetes</taxon>
        <taxon>Pleosporomycetidae</taxon>
        <taxon>Pleosporales</taxon>
        <taxon>Corynesporascaceae</taxon>
        <taxon>Corynespora</taxon>
    </lineage>
</organism>
<evidence type="ECO:0000313" key="4">
    <source>
        <dbReference type="Proteomes" id="UP000240883"/>
    </source>
</evidence>
<dbReference type="AlphaFoldDB" id="A0A2T2N2H3"/>
<evidence type="ECO:0000256" key="2">
    <source>
        <dbReference type="SAM" id="SignalP"/>
    </source>
</evidence>
<accession>A0A2T2N2H3</accession>
<gene>
    <name evidence="3" type="ORF">BS50DRAFT_640777</name>
</gene>
<feature type="region of interest" description="Disordered" evidence="1">
    <location>
        <begin position="55"/>
        <end position="102"/>
    </location>
</feature>
<name>A0A2T2N2H3_CORCC</name>
<evidence type="ECO:0008006" key="5">
    <source>
        <dbReference type="Google" id="ProtNLM"/>
    </source>
</evidence>
<feature type="chain" id="PRO_5015560495" description="CBM1 domain-containing protein" evidence="2">
    <location>
        <begin position="20"/>
        <end position="285"/>
    </location>
</feature>